<dbReference type="RefSeq" id="WP_227708914.1">
    <property type="nucleotide sequence ID" value="NZ_JAJEQX010000041.1"/>
</dbReference>
<name>A0ABS8G0U8_9FIRM</name>
<dbReference type="EMBL" id="JAJEQX010000041">
    <property type="protein sequence ID" value="MCC2255933.1"/>
    <property type="molecule type" value="Genomic_DNA"/>
</dbReference>
<accession>A0ABS8G0U8</accession>
<proteinExistence type="predicted"/>
<evidence type="ECO:0000313" key="1">
    <source>
        <dbReference type="EMBL" id="MCC2255933.1"/>
    </source>
</evidence>
<evidence type="ECO:0000313" key="2">
    <source>
        <dbReference type="Proteomes" id="UP001198151"/>
    </source>
</evidence>
<sequence>MNIFRFINSKDIRRYLREIQYQFTVPEAAFLIYMSRIVPLKEKFDAWQKIINTMPDCSLEERLNMKAIPSFHRFLEDYMALQKKMLACFYRKEQAIYTIEFFEKEPGKYDWVDLGLYFPDYQTAVSNLTENWLEDDVEKIRITKHYFADGATEQEKKLWIETDRQLNVLSLGEKDCLSDSESGTAITFEGMWFSFPTPFHRGDVLIDQRAPDSPIVLQDISTWGQEELLRNGFSGDAPFVINAEKRLERCRRHGDTSDMNYCAYYLAPDRTGEDHLYSDIFWSYLDLERYEKPLEGEAKILSVVAGGILPDRQKQADVELVCNAVLLIIQEEQCRKLRKWMEEIYTKESLEALGLVKNSPGGE</sequence>
<protein>
    <submittedName>
        <fullName evidence="1">Uncharacterized protein</fullName>
    </submittedName>
</protein>
<dbReference type="Proteomes" id="UP001198151">
    <property type="component" value="Unassembled WGS sequence"/>
</dbReference>
<gene>
    <name evidence="1" type="ORF">LKD70_16195</name>
</gene>
<keyword evidence="2" id="KW-1185">Reference proteome</keyword>
<organism evidence="1 2">
    <name type="scientific">Ruminococcus turbiniformis</name>
    <dbReference type="NCBI Taxonomy" id="2881258"/>
    <lineage>
        <taxon>Bacteria</taxon>
        <taxon>Bacillati</taxon>
        <taxon>Bacillota</taxon>
        <taxon>Clostridia</taxon>
        <taxon>Eubacteriales</taxon>
        <taxon>Oscillospiraceae</taxon>
        <taxon>Ruminococcus</taxon>
    </lineage>
</organism>
<reference evidence="1 2" key="1">
    <citation type="submission" date="2021-10" db="EMBL/GenBank/DDBJ databases">
        <title>Anaerobic single-cell dispensing facilitates the cultivation of human gut bacteria.</title>
        <authorList>
            <person name="Afrizal A."/>
        </authorList>
    </citation>
    <scope>NUCLEOTIDE SEQUENCE [LARGE SCALE GENOMIC DNA]</scope>
    <source>
        <strain evidence="1 2">CLA-AA-H200</strain>
    </source>
</reference>
<comment type="caution">
    <text evidence="1">The sequence shown here is derived from an EMBL/GenBank/DDBJ whole genome shotgun (WGS) entry which is preliminary data.</text>
</comment>